<dbReference type="Proteomes" id="UP001611548">
    <property type="component" value="Unassembled WGS sequence"/>
</dbReference>
<evidence type="ECO:0000313" key="2">
    <source>
        <dbReference type="EMBL" id="MFI1966306.1"/>
    </source>
</evidence>
<reference evidence="2 3" key="1">
    <citation type="submission" date="2024-10" db="EMBL/GenBank/DDBJ databases">
        <title>The Natural Products Discovery Center: Release of the First 8490 Sequenced Strains for Exploring Actinobacteria Biosynthetic Diversity.</title>
        <authorList>
            <person name="Kalkreuter E."/>
            <person name="Kautsar S.A."/>
            <person name="Yang D."/>
            <person name="Bader C.D."/>
            <person name="Teijaro C.N."/>
            <person name="Fluegel L."/>
            <person name="Davis C.M."/>
            <person name="Simpson J.R."/>
            <person name="Lauterbach L."/>
            <person name="Steele A.D."/>
            <person name="Gui C."/>
            <person name="Meng S."/>
            <person name="Li G."/>
            <person name="Viehrig K."/>
            <person name="Ye F."/>
            <person name="Su P."/>
            <person name="Kiefer A.F."/>
            <person name="Nichols A."/>
            <person name="Cepeda A.J."/>
            <person name="Yan W."/>
            <person name="Fan B."/>
            <person name="Jiang Y."/>
            <person name="Adhikari A."/>
            <person name="Zheng C.-J."/>
            <person name="Schuster L."/>
            <person name="Cowan T.M."/>
            <person name="Smanski M.J."/>
            <person name="Chevrette M.G."/>
            <person name="De Carvalho L.P.S."/>
            <person name="Shen B."/>
        </authorList>
    </citation>
    <scope>NUCLEOTIDE SEQUENCE [LARGE SCALE GENOMIC DNA]</scope>
    <source>
        <strain evidence="2 3">NPDC020327</strain>
    </source>
</reference>
<dbReference type="InterPro" id="IPR037026">
    <property type="entry name" value="Vgr_OB-fold_dom_sf"/>
</dbReference>
<name>A0ABW7UX66_9ACTN</name>
<evidence type="ECO:0000313" key="3">
    <source>
        <dbReference type="Proteomes" id="UP001611548"/>
    </source>
</evidence>
<gene>
    <name evidence="2" type="ORF">ACH429_19730</name>
</gene>
<dbReference type="InterPro" id="IPR006531">
    <property type="entry name" value="Gp5/Vgr_OB"/>
</dbReference>
<accession>A0ABW7UX66</accession>
<keyword evidence="3" id="KW-1185">Reference proteome</keyword>
<protein>
    <submittedName>
        <fullName evidence="2">Phage baseplate assembly protein V</fullName>
    </submittedName>
</protein>
<proteinExistence type="predicted"/>
<feature type="domain" description="Gp5/Type VI secretion system Vgr protein OB-fold" evidence="1">
    <location>
        <begin position="14"/>
        <end position="87"/>
    </location>
</feature>
<sequence>MAAAPNNRYLGKFRGRVRDNQDPLRIGRVTVEVPDVLGDTPSTWALPCFPFTGRQAGHYAVPSVGAGVWVEFEQGDPSFPVWSGCWYGHESELPEDALKDPAPHEPVVVQTPGRHKLVMSDVPGGTGILLRAPGGAYVRIDERGVFIDNGHGASISLVGDQVDINEGRLTVPKKR</sequence>
<dbReference type="EMBL" id="JBIRWE010000008">
    <property type="protein sequence ID" value="MFI1966306.1"/>
    <property type="molecule type" value="Genomic_DNA"/>
</dbReference>
<evidence type="ECO:0000259" key="1">
    <source>
        <dbReference type="Pfam" id="PF04717"/>
    </source>
</evidence>
<dbReference type="SUPFAM" id="SSF69255">
    <property type="entry name" value="gp5 N-terminal domain-like"/>
    <property type="match status" value="1"/>
</dbReference>
<dbReference type="RefSeq" id="WP_055472978.1">
    <property type="nucleotide sequence ID" value="NZ_JBIRWE010000008.1"/>
</dbReference>
<comment type="caution">
    <text evidence="2">The sequence shown here is derived from an EMBL/GenBank/DDBJ whole genome shotgun (WGS) entry which is preliminary data.</text>
</comment>
<dbReference type="Pfam" id="PF04717">
    <property type="entry name" value="Phage_base_V"/>
    <property type="match status" value="1"/>
</dbReference>
<organism evidence="2 3">
    <name type="scientific">Streptomyces pathocidini</name>
    <dbReference type="NCBI Taxonomy" id="1650571"/>
    <lineage>
        <taxon>Bacteria</taxon>
        <taxon>Bacillati</taxon>
        <taxon>Actinomycetota</taxon>
        <taxon>Actinomycetes</taxon>
        <taxon>Kitasatosporales</taxon>
        <taxon>Streptomycetaceae</taxon>
        <taxon>Streptomyces</taxon>
    </lineage>
</organism>
<dbReference type="Gene3D" id="2.40.50.230">
    <property type="entry name" value="Gp5 N-terminal domain"/>
    <property type="match status" value="1"/>
</dbReference>